<keyword evidence="2" id="KW-0472">Membrane</keyword>
<evidence type="ECO:0000256" key="2">
    <source>
        <dbReference type="SAM" id="Phobius"/>
    </source>
</evidence>
<organism evidence="3 4">
    <name type="scientific">Echria macrotheca</name>
    <dbReference type="NCBI Taxonomy" id="438768"/>
    <lineage>
        <taxon>Eukaryota</taxon>
        <taxon>Fungi</taxon>
        <taxon>Dikarya</taxon>
        <taxon>Ascomycota</taxon>
        <taxon>Pezizomycotina</taxon>
        <taxon>Sordariomycetes</taxon>
        <taxon>Sordariomycetidae</taxon>
        <taxon>Sordariales</taxon>
        <taxon>Schizotheciaceae</taxon>
        <taxon>Echria</taxon>
    </lineage>
</organism>
<dbReference type="Proteomes" id="UP001239445">
    <property type="component" value="Unassembled WGS sequence"/>
</dbReference>
<comment type="caution">
    <text evidence="3">The sequence shown here is derived from an EMBL/GenBank/DDBJ whole genome shotgun (WGS) entry which is preliminary data.</text>
</comment>
<evidence type="ECO:0000256" key="1">
    <source>
        <dbReference type="SAM" id="MobiDB-lite"/>
    </source>
</evidence>
<gene>
    <name evidence="3" type="ORF">QBC47DRAFT_412412</name>
</gene>
<feature type="transmembrane region" description="Helical" evidence="2">
    <location>
        <begin position="636"/>
        <end position="655"/>
    </location>
</feature>
<evidence type="ECO:0000313" key="3">
    <source>
        <dbReference type="EMBL" id="KAK1757075.1"/>
    </source>
</evidence>
<reference evidence="3" key="1">
    <citation type="submission" date="2023-06" db="EMBL/GenBank/DDBJ databases">
        <title>Genome-scale phylogeny and comparative genomics of the fungal order Sordariales.</title>
        <authorList>
            <consortium name="Lawrence Berkeley National Laboratory"/>
            <person name="Hensen N."/>
            <person name="Bonometti L."/>
            <person name="Westerberg I."/>
            <person name="Brannstrom I.O."/>
            <person name="Guillou S."/>
            <person name="Cros-Aarteil S."/>
            <person name="Calhoun S."/>
            <person name="Haridas S."/>
            <person name="Kuo A."/>
            <person name="Mondo S."/>
            <person name="Pangilinan J."/>
            <person name="Riley R."/>
            <person name="Labutti K."/>
            <person name="Andreopoulos B."/>
            <person name="Lipzen A."/>
            <person name="Chen C."/>
            <person name="Yanf M."/>
            <person name="Daum C."/>
            <person name="Ng V."/>
            <person name="Clum A."/>
            <person name="Steindorff A."/>
            <person name="Ohm R."/>
            <person name="Martin F."/>
            <person name="Silar P."/>
            <person name="Natvig D."/>
            <person name="Lalanne C."/>
            <person name="Gautier V."/>
            <person name="Ament-Velasquez S.L."/>
            <person name="Kruys A."/>
            <person name="Hutchinson M.I."/>
            <person name="Powell A.J."/>
            <person name="Barry K."/>
            <person name="Miller A.N."/>
            <person name="Grigoriev I.V."/>
            <person name="Debuchy R."/>
            <person name="Gladieux P."/>
            <person name="Thoren M.H."/>
            <person name="Johannesson H."/>
        </authorList>
    </citation>
    <scope>NUCLEOTIDE SEQUENCE</scope>
    <source>
        <strain evidence="3">PSN4</strain>
    </source>
</reference>
<keyword evidence="4" id="KW-1185">Reference proteome</keyword>
<dbReference type="EMBL" id="MU839831">
    <property type="protein sequence ID" value="KAK1757075.1"/>
    <property type="molecule type" value="Genomic_DNA"/>
</dbReference>
<proteinExistence type="predicted"/>
<evidence type="ECO:0000313" key="4">
    <source>
        <dbReference type="Proteomes" id="UP001239445"/>
    </source>
</evidence>
<name>A0AAJ0BFR5_9PEZI</name>
<protein>
    <submittedName>
        <fullName evidence="3">Uncharacterized protein</fullName>
    </submittedName>
</protein>
<keyword evidence="2" id="KW-0812">Transmembrane</keyword>
<sequence length="950" mass="107694">MAMVQAPTGSASGPRYPNPYEDIPSWWSYFFSGGYSWRWFSKPHLYFRPGLEYKKTESPFTVIDGLGREKTYDRPFECYIDPATGKIETLYVQAPGMLCRMSSSESNCTWKRTPINNVTPILLRIANIPYRAIPAKRRSLPWSDLTAEDKWKVVLLWLPAVAVFLFSLMTMDAEEAAEKDQTRYLPMMYKGLRYPRLARNLLENRLQVAQRLHDQGGKTVLSSYRTFRPRFLNYIVEVEVNGRKKFDSVRRAVPENDLTPFVMVCYASAHYNLPDADGNVHAQDQDDLERLISVSTKAATQYFQLKPGEVDLFKTPYAFWSSANCMPPGEVADENGRPTPVHGLERERLANQDTYSISDIIRAAKHVIIVAGNISREWDPDALRVWGQRIWTLPEVVLSHGDTVTVWHCGNRGPGQRPVEVREIPKALLPTEAWSDAPTARQLIDHYTNLHLSRLELVKIALECLMSRRFRSLHPGDRVYVLMGLLRIRPPIDKTDTSFQAFARLSLPQDSDRLMERLICLLPDFPEQNWELMADQYKASLWDIYPDTQVCAIGENDTVVVDGAKGAQIQWSHFTKIRALRRGTLKRQVFVSILSWSPLLFLVGIILAIVSAPAAAVRSSFSDFDVPSPPNPTQQAAIAIIVISLLCILPAPYFLRQIFSGKLWVVEPCFFGIEGYVPLEALEERLFGSTGADPKHSRLRWSAYGSPLARHKQGERMRERAVHYRYAENEEQQPLLQAAIQDAGTIDTYPVETLDPTAPCDYCRNQGSGAYCQYHPTVASCQDMSRSPMGKMKVFTLVDTFNMTVTLFYAIRPPTVLLVGGSEGGTKRAIACSFDVTTGTLYRETVLRIPSQSVDRMDSLPRVRLGLRRPFLDGDVERRGTGGGYNAQHYQNPSPPVQVQAPVSGQPQQQYQQGRPYQERRQYQRQGYYQNAGSGRGEVVPVEYVHEPKV</sequence>
<accession>A0AAJ0BFR5</accession>
<keyword evidence="2" id="KW-1133">Transmembrane helix</keyword>
<feature type="transmembrane region" description="Helical" evidence="2">
    <location>
        <begin position="589"/>
        <end position="616"/>
    </location>
</feature>
<feature type="compositionally biased region" description="Low complexity" evidence="1">
    <location>
        <begin position="897"/>
        <end position="916"/>
    </location>
</feature>
<dbReference type="AlphaFoldDB" id="A0AAJ0BFR5"/>
<feature type="region of interest" description="Disordered" evidence="1">
    <location>
        <begin position="873"/>
        <end position="935"/>
    </location>
</feature>